<gene>
    <name evidence="2" type="ORF">RGLFYP19_00175</name>
</gene>
<dbReference type="Pfam" id="PF07866">
    <property type="entry name" value="DUF1653"/>
    <property type="match status" value="1"/>
</dbReference>
<reference evidence="2" key="1">
    <citation type="submission" date="2019-11" db="EMBL/GenBank/DDBJ databases">
        <authorList>
            <person name="Feng L."/>
        </authorList>
    </citation>
    <scope>NUCLEOTIDE SEQUENCE</scope>
    <source>
        <strain evidence="2">RgnavusLFYP19</strain>
    </source>
</reference>
<dbReference type="Gene3D" id="2.30.30.320">
    <property type="entry name" value="DUF1653-like domain"/>
    <property type="match status" value="1"/>
</dbReference>
<evidence type="ECO:0000259" key="1">
    <source>
        <dbReference type="Pfam" id="PF07866"/>
    </source>
</evidence>
<feature type="domain" description="DUF1653" evidence="1">
    <location>
        <begin position="11"/>
        <end position="83"/>
    </location>
</feature>
<dbReference type="EMBL" id="CACRUK010000023">
    <property type="protein sequence ID" value="VYU22708.1"/>
    <property type="molecule type" value="Genomic_DNA"/>
</dbReference>
<accession>A0A6N3D5Z5</accession>
<name>A0A6N3D5Z5_MEDGN</name>
<protein>
    <recommendedName>
        <fullName evidence="1">DUF1653 domain-containing protein</fullName>
    </recommendedName>
</protein>
<dbReference type="InterPro" id="IPR023387">
    <property type="entry name" value="DUF1653-like_dom"/>
</dbReference>
<evidence type="ECO:0000313" key="2">
    <source>
        <dbReference type="EMBL" id="VYU22708.1"/>
    </source>
</evidence>
<organism evidence="2">
    <name type="scientific">Mediterraneibacter gnavus</name>
    <name type="common">Ruminococcus gnavus</name>
    <dbReference type="NCBI Taxonomy" id="33038"/>
    <lineage>
        <taxon>Bacteria</taxon>
        <taxon>Bacillati</taxon>
        <taxon>Bacillota</taxon>
        <taxon>Clostridia</taxon>
        <taxon>Lachnospirales</taxon>
        <taxon>Lachnospiraceae</taxon>
        <taxon>Mediterraneibacter</taxon>
    </lineage>
</organism>
<sequence length="92" mass="11203">MEECRFHIGDIVQHFKRENVNPETAEYLYRILTFAQHTENGEKLVIYQALYPPYKTCARPYDMFCSEVDRKKYPDAKQKYRFEVVTVDFWPR</sequence>
<dbReference type="InterPro" id="IPR037135">
    <property type="entry name" value="DUF1653-like_dom_sf"/>
</dbReference>
<proteinExistence type="predicted"/>
<dbReference type="AlphaFoldDB" id="A0A6N3D5Z5"/>